<evidence type="ECO:0000313" key="13">
    <source>
        <dbReference type="Proteomes" id="UP000287533"/>
    </source>
</evidence>
<keyword evidence="9" id="KW-0472">Membrane</keyword>
<evidence type="ECO:0000256" key="8">
    <source>
        <dbReference type="ARBA" id="ARBA00022967"/>
    </source>
</evidence>
<keyword evidence="4" id="KW-1003">Cell membrane</keyword>
<feature type="domain" description="ABC transporter" evidence="11">
    <location>
        <begin position="321"/>
        <end position="558"/>
    </location>
</feature>
<comment type="similarity">
    <text evidence="2">Belongs to the ABC transporter superfamily.</text>
</comment>
<dbReference type="InterPro" id="IPR027417">
    <property type="entry name" value="P-loop_NTPase"/>
</dbReference>
<dbReference type="CDD" id="cd03226">
    <property type="entry name" value="ABC_cobalt_CbiO_domain2"/>
    <property type="match status" value="1"/>
</dbReference>
<dbReference type="InterPro" id="IPR017871">
    <property type="entry name" value="ABC_transporter-like_CS"/>
</dbReference>
<feature type="domain" description="ABC transporter" evidence="11">
    <location>
        <begin position="20"/>
        <end position="274"/>
    </location>
</feature>
<dbReference type="EMBL" id="QXGL01000007">
    <property type="protein sequence ID" value="RSX51354.1"/>
    <property type="molecule type" value="Genomic_DNA"/>
</dbReference>
<accession>A0A430FEM7</accession>
<evidence type="ECO:0000256" key="5">
    <source>
        <dbReference type="ARBA" id="ARBA00022737"/>
    </source>
</evidence>
<evidence type="ECO:0000256" key="10">
    <source>
        <dbReference type="ARBA" id="ARBA00025157"/>
    </source>
</evidence>
<keyword evidence="3" id="KW-0813">Transport</keyword>
<dbReference type="PANTHER" id="PTHR43553:SF23">
    <property type="entry name" value="ABC TRANSPORTER ATP-BINDING COMPONENT"/>
    <property type="match status" value="1"/>
</dbReference>
<dbReference type="PANTHER" id="PTHR43553">
    <property type="entry name" value="HEAVY METAL TRANSPORTER"/>
    <property type="match status" value="1"/>
</dbReference>
<evidence type="ECO:0000313" key="12">
    <source>
        <dbReference type="EMBL" id="RSX51354.1"/>
    </source>
</evidence>
<dbReference type="InterPro" id="IPR050095">
    <property type="entry name" value="ECF_ABC_transporter_ATP-bd"/>
</dbReference>
<comment type="subcellular location">
    <subcellularLocation>
        <location evidence="1">Cell membrane</location>
        <topology evidence="1">Peripheral membrane protein</topology>
    </subcellularLocation>
</comment>
<evidence type="ECO:0000256" key="6">
    <source>
        <dbReference type="ARBA" id="ARBA00022741"/>
    </source>
</evidence>
<dbReference type="Proteomes" id="UP000287533">
    <property type="component" value="Unassembled WGS sequence"/>
</dbReference>
<reference evidence="12 13" key="1">
    <citation type="submission" date="2018-09" db="EMBL/GenBank/DDBJ databases">
        <title>Characterization of the phylogenetic diversity of five novel species belonging to the genus Bifidobacterium.</title>
        <authorList>
            <person name="Lugli G.A."/>
            <person name="Duranti S."/>
            <person name="Milani C."/>
        </authorList>
    </citation>
    <scope>NUCLEOTIDE SEQUENCE [LARGE SCALE GENOMIC DNA]</scope>
    <source>
        <strain evidence="12 13">2034B</strain>
    </source>
</reference>
<evidence type="ECO:0000256" key="4">
    <source>
        <dbReference type="ARBA" id="ARBA00022475"/>
    </source>
</evidence>
<dbReference type="Pfam" id="PF00005">
    <property type="entry name" value="ABC_tran"/>
    <property type="match status" value="2"/>
</dbReference>
<name>A0A430FEM7_9BIFI</name>
<dbReference type="Gene3D" id="3.40.50.300">
    <property type="entry name" value="P-loop containing nucleotide triphosphate hydrolases"/>
    <property type="match status" value="2"/>
</dbReference>
<dbReference type="AlphaFoldDB" id="A0A430FEM7"/>
<evidence type="ECO:0000256" key="2">
    <source>
        <dbReference type="ARBA" id="ARBA00005417"/>
    </source>
</evidence>
<dbReference type="SMART" id="SM00382">
    <property type="entry name" value="AAA"/>
    <property type="match status" value="2"/>
</dbReference>
<dbReference type="GO" id="GO:0005524">
    <property type="term" value="F:ATP binding"/>
    <property type="evidence" value="ECO:0007669"/>
    <property type="project" value="UniProtKB-KW"/>
</dbReference>
<organism evidence="12 13">
    <name type="scientific">Bifidobacterium goeldii</name>
    <dbReference type="NCBI Taxonomy" id="2306975"/>
    <lineage>
        <taxon>Bacteria</taxon>
        <taxon>Bacillati</taxon>
        <taxon>Actinomycetota</taxon>
        <taxon>Actinomycetes</taxon>
        <taxon>Bifidobacteriales</taxon>
        <taxon>Bifidobacteriaceae</taxon>
        <taxon>Bifidobacterium</taxon>
    </lineage>
</organism>
<evidence type="ECO:0000256" key="9">
    <source>
        <dbReference type="ARBA" id="ARBA00023136"/>
    </source>
</evidence>
<dbReference type="InterPro" id="IPR015856">
    <property type="entry name" value="ABC_transpr_CbiO/EcfA_su"/>
</dbReference>
<evidence type="ECO:0000256" key="7">
    <source>
        <dbReference type="ARBA" id="ARBA00022840"/>
    </source>
</evidence>
<keyword evidence="13" id="KW-1185">Reference proteome</keyword>
<protein>
    <submittedName>
        <fullName evidence="12">ABC transporter ATP-binding protein</fullName>
    </submittedName>
</protein>
<keyword evidence="8" id="KW-1278">Translocase</keyword>
<dbReference type="PROSITE" id="PS00211">
    <property type="entry name" value="ABC_TRANSPORTER_1"/>
    <property type="match status" value="2"/>
</dbReference>
<dbReference type="CDD" id="cd03225">
    <property type="entry name" value="ABC_cobalt_CbiO_domain1"/>
    <property type="match status" value="1"/>
</dbReference>
<evidence type="ECO:0000256" key="3">
    <source>
        <dbReference type="ARBA" id="ARBA00022448"/>
    </source>
</evidence>
<keyword evidence="7 12" id="KW-0067">ATP-binding</keyword>
<keyword evidence="6" id="KW-0547">Nucleotide-binding</keyword>
<dbReference type="GO" id="GO:0016887">
    <property type="term" value="F:ATP hydrolysis activity"/>
    <property type="evidence" value="ECO:0007669"/>
    <property type="project" value="InterPro"/>
</dbReference>
<dbReference type="PROSITE" id="PS50893">
    <property type="entry name" value="ABC_TRANSPORTER_2"/>
    <property type="match status" value="2"/>
</dbReference>
<proteinExistence type="inferred from homology"/>
<dbReference type="GO" id="GO:0043190">
    <property type="term" value="C:ATP-binding cassette (ABC) transporter complex"/>
    <property type="evidence" value="ECO:0007669"/>
    <property type="project" value="TreeGrafter"/>
</dbReference>
<dbReference type="SUPFAM" id="SSF52540">
    <property type="entry name" value="P-loop containing nucleoside triphosphate hydrolases"/>
    <property type="match status" value="2"/>
</dbReference>
<dbReference type="InterPro" id="IPR003439">
    <property type="entry name" value="ABC_transporter-like_ATP-bd"/>
</dbReference>
<gene>
    <name evidence="12" type="ORF">D2E25_1788</name>
</gene>
<dbReference type="InterPro" id="IPR003593">
    <property type="entry name" value="AAA+_ATPase"/>
</dbReference>
<evidence type="ECO:0000256" key="1">
    <source>
        <dbReference type="ARBA" id="ARBA00004202"/>
    </source>
</evidence>
<keyword evidence="5" id="KW-0677">Repeat</keyword>
<comment type="function">
    <text evidence="10">Probably part of an ABC transporter complex. Responsible for energy coupling to the transport system.</text>
</comment>
<evidence type="ECO:0000259" key="11">
    <source>
        <dbReference type="PROSITE" id="PS50893"/>
    </source>
</evidence>
<dbReference type="GO" id="GO:0042626">
    <property type="term" value="F:ATPase-coupled transmembrane transporter activity"/>
    <property type="evidence" value="ECO:0007669"/>
    <property type="project" value="TreeGrafter"/>
</dbReference>
<sequence>MSAQLADKSTAGSRTHDELVLLRDCVFAYRQDAQGYGDADNAVHDQAAPLALNHDNLTVHSGEIVMLCGQSGCGKTTATRLLNGLIPGFYHGALSGSRTVCGLDGDTADISEYVPLVGSVFQNPKTQYFNADVTAELAFACENMGWQSARIRDRVAEVAHRFGIEPLLGRRVFTLSGGQQQRLAVAAATMLSPQLMVMDEPTSNLDAVAMRELHDMVAQLKAAGVTIVIAEHRLAWCADLVDRYVLFADGAIVAEYTASEFRALSDERLRELGLRALDLEPYRQRVAELAATAHDDTAESDRHSDIPKRSKINAQSQIPLIETHHLTVGYGRKHGQFGSWFSKRMQRGQRSAFSRTIPDLRLFPGQIVGLMGRNGAGKSTLVRTLCGLQKPLAGRILLHTEPARPSALTRAGFLVMQDVNYQLFSDSVREEVLLGLDSADEATREQADEVLRDLDLLQFADRHPMSLSGGQKQRLAIASALMSGKELIILDEPTSGLDRRHMMQVGALLRTLADSGKAVLVVTHDDELAALWCDSIVTLDDACSLRALDSDGDGQRWIV</sequence>
<comment type="caution">
    <text evidence="12">The sequence shown here is derived from an EMBL/GenBank/DDBJ whole genome shotgun (WGS) entry which is preliminary data.</text>
</comment>